<dbReference type="PANTHER" id="PTHR30204">
    <property type="entry name" value="REDOX-CYCLING DRUG-SENSING TRANSCRIPTIONAL ACTIVATOR SOXR"/>
    <property type="match status" value="1"/>
</dbReference>
<evidence type="ECO:0000313" key="4">
    <source>
        <dbReference type="Proteomes" id="UP001198962"/>
    </source>
</evidence>
<dbReference type="CDD" id="cd01107">
    <property type="entry name" value="HTH_BmrR"/>
    <property type="match status" value="1"/>
</dbReference>
<dbReference type="InterPro" id="IPR011256">
    <property type="entry name" value="Reg_factor_effector_dom_sf"/>
</dbReference>
<dbReference type="Gene3D" id="3.20.80.10">
    <property type="entry name" value="Regulatory factor, effector binding domain"/>
    <property type="match status" value="1"/>
</dbReference>
<feature type="domain" description="HTH merR-type" evidence="2">
    <location>
        <begin position="5"/>
        <end position="75"/>
    </location>
</feature>
<gene>
    <name evidence="3" type="ORF">LKD32_07820</name>
</gene>
<name>A0AAE3ASX4_9FIRM</name>
<dbReference type="PANTHER" id="PTHR30204:SF96">
    <property type="entry name" value="CHROMOSOME-ANCHORING PROTEIN RACA"/>
    <property type="match status" value="1"/>
</dbReference>
<proteinExistence type="predicted"/>
<dbReference type="InterPro" id="IPR029442">
    <property type="entry name" value="GyrI-like"/>
</dbReference>
<dbReference type="PROSITE" id="PS00552">
    <property type="entry name" value="HTH_MERR_1"/>
    <property type="match status" value="1"/>
</dbReference>
<dbReference type="Pfam" id="PF00376">
    <property type="entry name" value="MerR"/>
    <property type="match status" value="1"/>
</dbReference>
<evidence type="ECO:0000313" key="3">
    <source>
        <dbReference type="EMBL" id="MCC2164787.1"/>
    </source>
</evidence>
<reference evidence="3" key="1">
    <citation type="submission" date="2021-10" db="EMBL/GenBank/DDBJ databases">
        <title>Anaerobic single-cell dispensing facilitates the cultivation of human gut bacteria.</title>
        <authorList>
            <person name="Afrizal A."/>
        </authorList>
    </citation>
    <scope>NUCLEOTIDE SEQUENCE</scope>
    <source>
        <strain evidence="3">CLA-AA-H274</strain>
    </source>
</reference>
<dbReference type="GO" id="GO:0003700">
    <property type="term" value="F:DNA-binding transcription factor activity"/>
    <property type="evidence" value="ECO:0007669"/>
    <property type="project" value="InterPro"/>
</dbReference>
<dbReference type="AlphaFoldDB" id="A0AAE3ASX4"/>
<dbReference type="SUPFAM" id="SSF46955">
    <property type="entry name" value="Putative DNA-binding domain"/>
    <property type="match status" value="1"/>
</dbReference>
<comment type="caution">
    <text evidence="3">The sequence shown here is derived from an EMBL/GenBank/DDBJ whole genome shotgun (WGS) entry which is preliminary data.</text>
</comment>
<dbReference type="Proteomes" id="UP001198962">
    <property type="component" value="Unassembled WGS sequence"/>
</dbReference>
<protein>
    <submittedName>
        <fullName evidence="3">MerR family transcriptional regulator</fullName>
    </submittedName>
</protein>
<sequence length="279" mass="33486">MEQNFFSIGEVSKICNVSRKALRYYDQIGLISPDYINEENGYRYYSEDTLLYVPVLKYYKQMGFKLEEMQGLFDDVNFAGIRKWFPEKIGELTAEKRRLQESLISIQDWYQLIQEAQMVLRYQTCEISVKYFPEMDFCYMDQEFTYDYPPAVINIPWTNYLEEHGEEITGPVILHYDSFAEKMEGKCHRVRIMQQAVRPKPQSLIQRKRQRGMAVCVYHIGPHETIDQEYERIREWAKKRGCHLAKDSYERFVTDYWSTKKTEEFVTEIMVPFEQEAEE</sequence>
<dbReference type="RefSeq" id="WP_308451329.1">
    <property type="nucleotide sequence ID" value="NZ_JAJEPU010000019.1"/>
</dbReference>
<dbReference type="SUPFAM" id="SSF55136">
    <property type="entry name" value="Probable bacterial effector-binding domain"/>
    <property type="match status" value="1"/>
</dbReference>
<evidence type="ECO:0000259" key="2">
    <source>
        <dbReference type="PROSITE" id="PS50937"/>
    </source>
</evidence>
<evidence type="ECO:0000256" key="1">
    <source>
        <dbReference type="ARBA" id="ARBA00023125"/>
    </source>
</evidence>
<dbReference type="GO" id="GO:0003677">
    <property type="term" value="F:DNA binding"/>
    <property type="evidence" value="ECO:0007669"/>
    <property type="project" value="UniProtKB-KW"/>
</dbReference>
<accession>A0AAE3ASX4</accession>
<organism evidence="3 4">
    <name type="scientific">Brotaphodocola catenula</name>
    <dbReference type="NCBI Taxonomy" id="2885361"/>
    <lineage>
        <taxon>Bacteria</taxon>
        <taxon>Bacillati</taxon>
        <taxon>Bacillota</taxon>
        <taxon>Clostridia</taxon>
        <taxon>Lachnospirales</taxon>
        <taxon>Lachnospiraceae</taxon>
        <taxon>Brotaphodocola</taxon>
    </lineage>
</organism>
<dbReference type="InterPro" id="IPR000551">
    <property type="entry name" value="MerR-type_HTH_dom"/>
</dbReference>
<dbReference type="PROSITE" id="PS50937">
    <property type="entry name" value="HTH_MERR_2"/>
    <property type="match status" value="1"/>
</dbReference>
<dbReference type="Gene3D" id="1.10.1660.10">
    <property type="match status" value="1"/>
</dbReference>
<dbReference type="InterPro" id="IPR009061">
    <property type="entry name" value="DNA-bd_dom_put_sf"/>
</dbReference>
<dbReference type="EMBL" id="JAJEPU010000019">
    <property type="protein sequence ID" value="MCC2164787.1"/>
    <property type="molecule type" value="Genomic_DNA"/>
</dbReference>
<keyword evidence="4" id="KW-1185">Reference proteome</keyword>
<keyword evidence="1" id="KW-0238">DNA-binding</keyword>
<dbReference type="SMART" id="SM00422">
    <property type="entry name" value="HTH_MERR"/>
    <property type="match status" value="1"/>
</dbReference>
<dbReference type="Pfam" id="PF06445">
    <property type="entry name" value="GyrI-like"/>
    <property type="match status" value="1"/>
</dbReference>
<dbReference type="InterPro" id="IPR047057">
    <property type="entry name" value="MerR_fam"/>
</dbReference>